<dbReference type="PANTHER" id="PTHR47505">
    <property type="entry name" value="DNA UTILIZATION PROTEIN YHGH"/>
    <property type="match status" value="1"/>
</dbReference>
<dbReference type="InterPro" id="IPR029057">
    <property type="entry name" value="PRTase-like"/>
</dbReference>
<dbReference type="Proteomes" id="UP000198658">
    <property type="component" value="Unassembled WGS sequence"/>
</dbReference>
<dbReference type="AlphaFoldDB" id="A0A1H4B2F6"/>
<dbReference type="PANTHER" id="PTHR47505:SF1">
    <property type="entry name" value="DNA UTILIZATION PROTEIN YHGH"/>
    <property type="match status" value="1"/>
</dbReference>
<comment type="similarity">
    <text evidence="1">Belongs to the ComF/GntX family.</text>
</comment>
<gene>
    <name evidence="4" type="ORF">SAMN05216562_3054</name>
</gene>
<dbReference type="SUPFAM" id="SSF53271">
    <property type="entry name" value="PRTase-like"/>
    <property type="match status" value="1"/>
</dbReference>
<dbReference type="Gene3D" id="3.40.50.2020">
    <property type="match status" value="1"/>
</dbReference>
<dbReference type="STRING" id="658218.SAMN05216562_3054"/>
<evidence type="ECO:0000256" key="1">
    <source>
        <dbReference type="ARBA" id="ARBA00008007"/>
    </source>
</evidence>
<dbReference type="CDD" id="cd06223">
    <property type="entry name" value="PRTases_typeI"/>
    <property type="match status" value="1"/>
</dbReference>
<dbReference type="OrthoDB" id="9793412at2"/>
<feature type="domain" description="Phosphoribosyltransferase" evidence="2">
    <location>
        <begin position="140"/>
        <end position="231"/>
    </location>
</feature>
<evidence type="ECO:0000313" key="4">
    <source>
        <dbReference type="EMBL" id="SEA42234.1"/>
    </source>
</evidence>
<organism evidence="4 5">
    <name type="scientific">Microbulbifer marinus</name>
    <dbReference type="NCBI Taxonomy" id="658218"/>
    <lineage>
        <taxon>Bacteria</taxon>
        <taxon>Pseudomonadati</taxon>
        <taxon>Pseudomonadota</taxon>
        <taxon>Gammaproteobacteria</taxon>
        <taxon>Cellvibrionales</taxon>
        <taxon>Microbulbiferaceae</taxon>
        <taxon>Microbulbifer</taxon>
    </lineage>
</organism>
<evidence type="ECO:0000259" key="3">
    <source>
        <dbReference type="Pfam" id="PF18912"/>
    </source>
</evidence>
<dbReference type="EMBL" id="FNQO01000004">
    <property type="protein sequence ID" value="SEA42234.1"/>
    <property type="molecule type" value="Genomic_DNA"/>
</dbReference>
<keyword evidence="5" id="KW-1185">Reference proteome</keyword>
<dbReference type="InterPro" id="IPR051910">
    <property type="entry name" value="ComF/GntX_DNA_util-trans"/>
</dbReference>
<protein>
    <submittedName>
        <fullName evidence="4">ComF family protein</fullName>
    </submittedName>
</protein>
<dbReference type="InterPro" id="IPR044005">
    <property type="entry name" value="DZR_2"/>
</dbReference>
<dbReference type="Pfam" id="PF18912">
    <property type="entry name" value="DZR_2"/>
    <property type="match status" value="1"/>
</dbReference>
<name>A0A1H4B2F6_9GAMM</name>
<dbReference type="InterPro" id="IPR000836">
    <property type="entry name" value="PRTase_dom"/>
</dbReference>
<proteinExistence type="inferred from homology"/>
<dbReference type="Pfam" id="PF00156">
    <property type="entry name" value="Pribosyltran"/>
    <property type="match status" value="1"/>
</dbReference>
<reference evidence="5" key="1">
    <citation type="submission" date="2016-10" db="EMBL/GenBank/DDBJ databases">
        <authorList>
            <person name="Varghese N."/>
            <person name="Submissions S."/>
        </authorList>
    </citation>
    <scope>NUCLEOTIDE SEQUENCE [LARGE SCALE GENOMIC DNA]</scope>
    <source>
        <strain evidence="5">CGMCC 1.10657</strain>
    </source>
</reference>
<feature type="domain" description="Double zinc ribbon" evidence="3">
    <location>
        <begin position="20"/>
        <end position="66"/>
    </location>
</feature>
<evidence type="ECO:0000313" key="5">
    <source>
        <dbReference type="Proteomes" id="UP000198658"/>
    </source>
</evidence>
<accession>A0A1H4B2F6</accession>
<evidence type="ECO:0000259" key="2">
    <source>
        <dbReference type="Pfam" id="PF00156"/>
    </source>
</evidence>
<sequence>MVYRLISHFLSRSVAPRLAHCLLCGGRAAGSGLCAPCTAELPYLRDACTSCALPLQPGASSCPRCLQQPPSFSRASAAWHYAFPIAPLVQRFKYRGDLAAGHSLARLAAPAIEPRDARPDLLVPVPLHWRRYWSRGYNQAQLVAAEFGRQWQLPVRTRLLRKHSATDTQLQLKRAQRLRNLSQSFAVTGAVAGLHIGLVDDVITTGATLEAAARTLLDAGATRVSAYALARTP</sequence>